<evidence type="ECO:0000313" key="4">
    <source>
        <dbReference type="Proteomes" id="UP000181917"/>
    </source>
</evidence>
<dbReference type="STRING" id="37928.SAMN04489742_4363"/>
<reference evidence="3 4" key="1">
    <citation type="submission" date="2016-10" db="EMBL/GenBank/DDBJ databases">
        <authorList>
            <person name="de Groot N.N."/>
        </authorList>
    </citation>
    <scope>NUCLEOTIDE SEQUENCE [LARGE SCALE GENOMIC DNA]</scope>
    <source>
        <strain evidence="3 4">DSM 20117</strain>
    </source>
</reference>
<dbReference type="GO" id="GO:0008270">
    <property type="term" value="F:zinc ion binding"/>
    <property type="evidence" value="ECO:0007669"/>
    <property type="project" value="InterPro"/>
</dbReference>
<evidence type="ECO:0000259" key="2">
    <source>
        <dbReference type="SMART" id="SM00507"/>
    </source>
</evidence>
<evidence type="ECO:0000256" key="1">
    <source>
        <dbReference type="SAM" id="MobiDB-lite"/>
    </source>
</evidence>
<keyword evidence="3" id="KW-0378">Hydrolase</keyword>
<feature type="domain" description="HNH nuclease" evidence="2">
    <location>
        <begin position="427"/>
        <end position="477"/>
    </location>
</feature>
<keyword evidence="3" id="KW-0255">Endonuclease</keyword>
<name>A0A1H1GW21_9MICC</name>
<dbReference type="GO" id="GO:0004519">
    <property type="term" value="F:endonuclease activity"/>
    <property type="evidence" value="ECO:0007669"/>
    <property type="project" value="UniProtKB-KW"/>
</dbReference>
<dbReference type="Gene3D" id="1.10.30.50">
    <property type="match status" value="1"/>
</dbReference>
<protein>
    <submittedName>
        <fullName evidence="3">HNH endonuclease</fullName>
    </submittedName>
</protein>
<proteinExistence type="predicted"/>
<organism evidence="3 4">
    <name type="scientific">Crystallibacter crystallopoietes</name>
    <dbReference type="NCBI Taxonomy" id="37928"/>
    <lineage>
        <taxon>Bacteria</taxon>
        <taxon>Bacillati</taxon>
        <taxon>Actinomycetota</taxon>
        <taxon>Actinomycetes</taxon>
        <taxon>Micrococcales</taxon>
        <taxon>Micrococcaceae</taxon>
        <taxon>Crystallibacter</taxon>
    </lineage>
</organism>
<dbReference type="AlphaFoldDB" id="A0A1H1GW21"/>
<feature type="region of interest" description="Disordered" evidence="1">
    <location>
        <begin position="298"/>
        <end position="394"/>
    </location>
</feature>
<gene>
    <name evidence="3" type="ORF">SAMN04489742_4363</name>
</gene>
<feature type="compositionally biased region" description="Low complexity" evidence="1">
    <location>
        <begin position="331"/>
        <end position="352"/>
    </location>
</feature>
<dbReference type="Proteomes" id="UP000181917">
    <property type="component" value="Unassembled WGS sequence"/>
</dbReference>
<dbReference type="Pfam" id="PF01844">
    <property type="entry name" value="HNH"/>
    <property type="match status" value="1"/>
</dbReference>
<evidence type="ECO:0000313" key="3">
    <source>
        <dbReference type="EMBL" id="SDR17283.1"/>
    </source>
</evidence>
<keyword evidence="4" id="KW-1185">Reference proteome</keyword>
<dbReference type="CDD" id="cd00085">
    <property type="entry name" value="HNHc"/>
    <property type="match status" value="1"/>
</dbReference>
<dbReference type="InterPro" id="IPR002711">
    <property type="entry name" value="HNH"/>
</dbReference>
<dbReference type="GO" id="GO:0003676">
    <property type="term" value="F:nucleic acid binding"/>
    <property type="evidence" value="ECO:0007669"/>
    <property type="project" value="InterPro"/>
</dbReference>
<feature type="compositionally biased region" description="Low complexity" evidence="1">
    <location>
        <begin position="304"/>
        <end position="316"/>
    </location>
</feature>
<sequence length="586" mass="61844">MKPVPGDPGAALVRSMILELANMDPDVSEGVRIDRIAALEELKAASAAGQARETEAFAASRREARAAAGVPAERRGRGLAKEIGLARKDSPNRGGKHLGMATTLIREMPHSYRALAEGRLNEWRATILVRETACLSVEDRARIDRELCADPKTLQGCGDKQIGAMAKQAALRLDPLSVVRRAAKAENERHVSCRPAPDTMAQVSCLVPVTQGVAVLAALTKEADRLKAQGDERSRGQLMADIFVERVTGQPAENPAKIEVQLVMTDRTLFQGDSEPAHLAGYGIVPAQWARDLLRTADTDTDDTNGSAGTDTTDAGNPVNGAAKDEGGAGTADPGTGDGATASGPPGTGEPEPVIDTAAGNGDTGDSDAGITGEAGTATGPPGSKRRAPGDAGDATEVEVWVRRLYTAPGTGQLLGMDSRARLMPAGMQRVIQARDQLCRTPWCDAPIRHHDHVVPWRNNGETTEINGQGLCEACNLAKESDGWHAQTVPGPRHTVETTTPTGHTYLSTAPALPGTPPATEQPDETLEPALNTHLRALSPEEESVPVPQGAPPLESAEKLAAEERLPSPVHRAITGRVDFIYYRAA</sequence>
<dbReference type="EMBL" id="FNKH01000002">
    <property type="protein sequence ID" value="SDR17283.1"/>
    <property type="molecule type" value="Genomic_DNA"/>
</dbReference>
<accession>A0A1H1GW21</accession>
<dbReference type="InterPro" id="IPR003615">
    <property type="entry name" value="HNH_nuc"/>
</dbReference>
<keyword evidence="3" id="KW-0540">Nuclease</keyword>
<dbReference type="SMART" id="SM00507">
    <property type="entry name" value="HNHc"/>
    <property type="match status" value="1"/>
</dbReference>
<feature type="compositionally biased region" description="Low complexity" evidence="1">
    <location>
        <begin position="369"/>
        <end position="383"/>
    </location>
</feature>